<dbReference type="InterPro" id="IPR011749">
    <property type="entry name" value="CHP02243"/>
</dbReference>
<dbReference type="PANTHER" id="PTHR37829:SF3">
    <property type="entry name" value="PROTEIN JAYE-RELATED"/>
    <property type="match status" value="1"/>
</dbReference>
<dbReference type="PANTHER" id="PTHR37829">
    <property type="entry name" value="PHAGE-LIKE ELEMENT PBSX PROTEIN XKDT"/>
    <property type="match status" value="1"/>
</dbReference>
<evidence type="ECO:0000313" key="2">
    <source>
        <dbReference type="EMBL" id="SJM93237.1"/>
    </source>
</evidence>
<evidence type="ECO:0000256" key="1">
    <source>
        <dbReference type="SAM" id="MobiDB-lite"/>
    </source>
</evidence>
<dbReference type="Proteomes" id="UP000195442">
    <property type="component" value="Unassembled WGS sequence"/>
</dbReference>
<dbReference type="AlphaFoldDB" id="A0A1R4HAM6"/>
<gene>
    <name evidence="2" type="ORF">CRENPOLYSF2_3170001</name>
</gene>
<feature type="region of interest" description="Disordered" evidence="1">
    <location>
        <begin position="262"/>
        <end position="283"/>
    </location>
</feature>
<name>A0A1R4HAM6_9GAMM</name>
<keyword evidence="3" id="KW-1185">Reference proteome</keyword>
<reference evidence="3" key="1">
    <citation type="submission" date="2017-02" db="EMBL/GenBank/DDBJ databases">
        <authorList>
            <person name="Daims H."/>
        </authorList>
    </citation>
    <scope>NUCLEOTIDE SEQUENCE [LARGE SCALE GENOMIC DNA]</scope>
</reference>
<evidence type="ECO:0000313" key="3">
    <source>
        <dbReference type="Proteomes" id="UP000195442"/>
    </source>
</evidence>
<protein>
    <submittedName>
        <fullName evidence="2">Uncharacterized protein</fullName>
    </submittedName>
</protein>
<proteinExistence type="predicted"/>
<dbReference type="InterPro" id="IPR052399">
    <property type="entry name" value="Phage_Baseplate_Assmbl_Protein"/>
</dbReference>
<sequence length="486" mass="52719">MVLNGETILKFKPEDANEIDLTEGDSLILYAAPEQENGGVMMPPKNFEDALGKIPSVKLKLRVQDRDGRIGILIIPANRLRLEKSHKNDPEISEIVVIDSILPPDRDRTSFKLKQSLQNCYERATVRINANLAKATHGETVNEVLGSGDARLRNANFTLKQSPLTYIKADTPSGRLSTLKVRVNDLEWKEKATLFQQGSHDRVYATLTDAEAHTTVRFGDGKEGGLLPSGDHNIRASYRKGLGLAGNVPAGKLSTLLTRPLGVSGVSNPEPANGGADGEKQEAARTNAPLTVKTLERAVSIQDYQDFARAFAGIAKAHAVKINIGPGRGVFLTVAGDDGAPLTENSDTFRNLLKALRDYGDPLIPLRLVNYRSVPFRLSAKIKISSDADPDIVLPEVKRVLRETFGFERSEFGKGVAVDYVLAVIQNVAGVEAGFLDALYRVDRPPPPKVSPRLTVAVPLASYTAMPLGAELLTLDPGPITLEVMP</sequence>
<accession>A0A1R4HAM6</accession>
<dbReference type="NCBIfam" id="TIGR02243">
    <property type="entry name" value="putative baseplate assembly protein"/>
    <property type="match status" value="1"/>
</dbReference>
<dbReference type="EMBL" id="FUKJ01000243">
    <property type="protein sequence ID" value="SJM93237.1"/>
    <property type="molecule type" value="Genomic_DNA"/>
</dbReference>
<organism evidence="2 3">
    <name type="scientific">Crenothrix polyspora</name>
    <dbReference type="NCBI Taxonomy" id="360316"/>
    <lineage>
        <taxon>Bacteria</taxon>
        <taxon>Pseudomonadati</taxon>
        <taxon>Pseudomonadota</taxon>
        <taxon>Gammaproteobacteria</taxon>
        <taxon>Methylococcales</taxon>
        <taxon>Crenotrichaceae</taxon>
        <taxon>Crenothrix</taxon>
    </lineage>
</organism>